<keyword evidence="1" id="KW-0472">Membrane</keyword>
<evidence type="ECO:0000313" key="3">
    <source>
        <dbReference type="EMBL" id="ADD45971.1"/>
    </source>
</evidence>
<dbReference type="Pfam" id="PF00326">
    <property type="entry name" value="Peptidase_S9"/>
    <property type="match status" value="1"/>
</dbReference>
<dbReference type="InterPro" id="IPR029058">
    <property type="entry name" value="AB_hydrolase_fold"/>
</dbReference>
<evidence type="ECO:0000259" key="2">
    <source>
        <dbReference type="Pfam" id="PF00326"/>
    </source>
</evidence>
<keyword evidence="4" id="KW-1185">Reference proteome</keyword>
<dbReference type="EMBL" id="CP001778">
    <property type="protein sequence ID" value="ADD45971.1"/>
    <property type="molecule type" value="Genomic_DNA"/>
</dbReference>
<keyword evidence="1" id="KW-1133">Transmembrane helix</keyword>
<accession>D3Q486</accession>
<dbReference type="GO" id="GO:0008236">
    <property type="term" value="F:serine-type peptidase activity"/>
    <property type="evidence" value="ECO:0007669"/>
    <property type="project" value="InterPro"/>
</dbReference>
<reference evidence="3 4" key="1">
    <citation type="journal article" date="2009" name="Stand. Genomic Sci.">
        <title>Complete genome sequence of Stackebrandtia nassauensis type strain (LLR-40K-21).</title>
        <authorList>
            <person name="Munk C."/>
            <person name="Lapidus A."/>
            <person name="Copeland A."/>
            <person name="Jando M."/>
            <person name="Mayilraj S."/>
            <person name="Glavina Del Rio T."/>
            <person name="Nolan M."/>
            <person name="Chen F."/>
            <person name="Lucas S."/>
            <person name="Tice H."/>
            <person name="Cheng J.F."/>
            <person name="Han C."/>
            <person name="Detter J.C."/>
            <person name="Bruce D."/>
            <person name="Goodwin L."/>
            <person name="Chain P."/>
            <person name="Pitluck S."/>
            <person name="Goker M."/>
            <person name="Ovchinikova G."/>
            <person name="Pati A."/>
            <person name="Ivanova N."/>
            <person name="Mavromatis K."/>
            <person name="Chen A."/>
            <person name="Palaniappan K."/>
            <person name="Land M."/>
            <person name="Hauser L."/>
            <person name="Chang Y.J."/>
            <person name="Jeffries C.D."/>
            <person name="Bristow J."/>
            <person name="Eisen J.A."/>
            <person name="Markowitz V."/>
            <person name="Hugenholtz P."/>
            <person name="Kyrpides N.C."/>
            <person name="Klenk H.P."/>
        </authorList>
    </citation>
    <scope>NUCLEOTIDE SEQUENCE [LARGE SCALE GENOMIC DNA]</scope>
    <source>
        <strain evidence="4">DSM 44728 / CIP 108903 / NRRL B-16338 / NBRC 102104 / LLR-40K-21</strain>
    </source>
</reference>
<sequence length="337" mass="36532">MVKPVEDVVPDVAPAAAAPKRRRWLRYAAATLAVILLATPGVSWYFAGEVINVQHNPPEFSLPVTDVTDTEVTLPTEEETVRPGTWGLQWADGRAVLGEVVRSNAETVTREIDDIVYGELREGTATRIDGWTYGEDPKQAHGIDFDEVDVPTELGDAPASPDGYHHLGDSEWRDVEAAIDYALDKGAKNVVLHGWSMGGAVTMTTLRRMEAPDRVAGIILDSPVLDWNSTLDKQGGQRFLPAPITGLAKSFAEWRAGFDLADLDQRAFAPDLETPTLLFADTADETVEVSATLDFAAAAPEDLLTLVKTSSGHTSSWNEDPGAYSSQLEKFLANLSS</sequence>
<feature type="transmembrane region" description="Helical" evidence="1">
    <location>
        <begin position="27"/>
        <end position="47"/>
    </location>
</feature>
<dbReference type="KEGG" id="sna:Snas_6355"/>
<organism evidence="3 4">
    <name type="scientific">Stackebrandtia nassauensis (strain DSM 44728 / CIP 108903 / NRRL B-16338 / NBRC 102104 / LLR-40K-21)</name>
    <dbReference type="NCBI Taxonomy" id="446470"/>
    <lineage>
        <taxon>Bacteria</taxon>
        <taxon>Bacillati</taxon>
        <taxon>Actinomycetota</taxon>
        <taxon>Actinomycetes</taxon>
        <taxon>Glycomycetales</taxon>
        <taxon>Glycomycetaceae</taxon>
        <taxon>Stackebrandtia</taxon>
    </lineage>
</organism>
<protein>
    <recommendedName>
        <fullName evidence="2">Peptidase S9 prolyl oligopeptidase catalytic domain-containing protein</fullName>
    </recommendedName>
</protein>
<gene>
    <name evidence="3" type="ordered locus">Snas_6355</name>
</gene>
<feature type="domain" description="Peptidase S9 prolyl oligopeptidase catalytic" evidence="2">
    <location>
        <begin position="163"/>
        <end position="332"/>
    </location>
</feature>
<dbReference type="STRING" id="446470.Snas_6355"/>
<name>D3Q486_STANL</name>
<evidence type="ECO:0000313" key="4">
    <source>
        <dbReference type="Proteomes" id="UP000000844"/>
    </source>
</evidence>
<dbReference type="InterPro" id="IPR001375">
    <property type="entry name" value="Peptidase_S9_cat"/>
</dbReference>
<dbReference type="eggNOG" id="COG1073">
    <property type="taxonomic scope" value="Bacteria"/>
</dbReference>
<evidence type="ECO:0000256" key="1">
    <source>
        <dbReference type="SAM" id="Phobius"/>
    </source>
</evidence>
<dbReference type="Gene3D" id="3.40.50.1820">
    <property type="entry name" value="alpha/beta hydrolase"/>
    <property type="match status" value="1"/>
</dbReference>
<dbReference type="GO" id="GO:0006508">
    <property type="term" value="P:proteolysis"/>
    <property type="evidence" value="ECO:0007669"/>
    <property type="project" value="InterPro"/>
</dbReference>
<dbReference type="HOGENOM" id="CLU_057522_0_0_11"/>
<proteinExistence type="predicted"/>
<dbReference type="OrthoDB" id="8111537at2"/>
<dbReference type="RefSeq" id="WP_013021542.1">
    <property type="nucleotide sequence ID" value="NC_013947.1"/>
</dbReference>
<dbReference type="AlphaFoldDB" id="D3Q486"/>
<keyword evidence="1" id="KW-0812">Transmembrane</keyword>
<dbReference type="Proteomes" id="UP000000844">
    <property type="component" value="Chromosome"/>
</dbReference>
<dbReference type="SUPFAM" id="SSF53474">
    <property type="entry name" value="alpha/beta-Hydrolases"/>
    <property type="match status" value="1"/>
</dbReference>